<keyword evidence="3" id="KW-0547">Nucleotide-binding</keyword>
<dbReference type="OrthoDB" id="5979581at2759"/>
<evidence type="ECO:0000256" key="2">
    <source>
        <dbReference type="ARBA" id="ARBA00022679"/>
    </source>
</evidence>
<sequence length="393" mass="44169">MLSVQTAVAKASLNRIPPLLSSVNVNNVAAKPSTSTLSNREALANATTKRRSHSMALAVNSPTEFFTSTIPSVTQRVKPIGFDEEPCTLGLQDGYSYARVEIGDRFGAQDRYEVVRKLGWGLYATTWLIKDRRDDAYHALKILNHYGTLLEAGEVDDPRRPRFFEREILARVSASDVAPGAKYCMKLLESFHIERETGKHLCLVMELGGMSVEDMRPLIGTNYSMPTAFVKTIVKQMCKALDYLHEECRVVHTDLKPSNILVTFSPKDTQELIDMTLKHRPVERYPPRRVLGETIRAMRSQPLPLPGFDQRNPLTWVFKLTDFGSAQWIGKRSATVVQPIRLRAPEVVLGHEWNEKIDIWSLGCLEGLCSEPKEVLIGGQRTICSQINSSCCH</sequence>
<dbReference type="VEuPathDB" id="FungiDB:CC1G_06188"/>
<dbReference type="PROSITE" id="PS50011">
    <property type="entry name" value="PROTEIN_KINASE_DOM"/>
    <property type="match status" value="1"/>
</dbReference>
<proteinExistence type="predicted"/>
<comment type="caution">
    <text evidence="7">The sequence shown here is derived from an EMBL/GenBank/DDBJ whole genome shotgun (WGS) entry which is preliminary data.</text>
</comment>
<keyword evidence="1" id="KW-0723">Serine/threonine-protein kinase</keyword>
<dbReference type="HOGENOM" id="CLU_000288_81_13_1"/>
<keyword evidence="5" id="KW-0067">ATP-binding</keyword>
<dbReference type="InterPro" id="IPR051175">
    <property type="entry name" value="CLK_kinases"/>
</dbReference>
<dbReference type="GO" id="GO:0004674">
    <property type="term" value="F:protein serine/threonine kinase activity"/>
    <property type="evidence" value="ECO:0007669"/>
    <property type="project" value="UniProtKB-KW"/>
</dbReference>
<evidence type="ECO:0000313" key="7">
    <source>
        <dbReference type="EMBL" id="EAU85172.2"/>
    </source>
</evidence>
<dbReference type="STRING" id="240176.A8NV52"/>
<dbReference type="InterPro" id="IPR008271">
    <property type="entry name" value="Ser/Thr_kinase_AS"/>
</dbReference>
<dbReference type="InterPro" id="IPR011009">
    <property type="entry name" value="Kinase-like_dom_sf"/>
</dbReference>
<reference evidence="7 8" key="1">
    <citation type="journal article" date="2010" name="Proc. Natl. Acad. Sci. U.S.A.">
        <title>Insights into evolution of multicellular fungi from the assembled chromosomes of the mushroom Coprinopsis cinerea (Coprinus cinereus).</title>
        <authorList>
            <person name="Stajich J.E."/>
            <person name="Wilke S.K."/>
            <person name="Ahren D."/>
            <person name="Au C.H."/>
            <person name="Birren B.W."/>
            <person name="Borodovsky M."/>
            <person name="Burns C."/>
            <person name="Canback B."/>
            <person name="Casselton L.A."/>
            <person name="Cheng C.K."/>
            <person name="Deng J."/>
            <person name="Dietrich F.S."/>
            <person name="Fargo D.C."/>
            <person name="Farman M.L."/>
            <person name="Gathman A.C."/>
            <person name="Goldberg J."/>
            <person name="Guigo R."/>
            <person name="Hoegger P.J."/>
            <person name="Hooker J.B."/>
            <person name="Huggins A."/>
            <person name="James T.Y."/>
            <person name="Kamada T."/>
            <person name="Kilaru S."/>
            <person name="Kodira C."/>
            <person name="Kues U."/>
            <person name="Kupfer D."/>
            <person name="Kwan H.S."/>
            <person name="Lomsadze A."/>
            <person name="Li W."/>
            <person name="Lilly W.W."/>
            <person name="Ma L.J."/>
            <person name="Mackey A.J."/>
            <person name="Manning G."/>
            <person name="Martin F."/>
            <person name="Muraguchi H."/>
            <person name="Natvig D.O."/>
            <person name="Palmerini H."/>
            <person name="Ramesh M.A."/>
            <person name="Rehmeyer C.J."/>
            <person name="Roe B.A."/>
            <person name="Shenoy N."/>
            <person name="Stanke M."/>
            <person name="Ter-Hovhannisyan V."/>
            <person name="Tunlid A."/>
            <person name="Velagapudi R."/>
            <person name="Vision T.J."/>
            <person name="Zeng Q."/>
            <person name="Zolan M.E."/>
            <person name="Pukkila P.J."/>
        </authorList>
    </citation>
    <scope>NUCLEOTIDE SEQUENCE [LARGE SCALE GENOMIC DNA]</scope>
    <source>
        <strain evidence="8">Okayama-7 / 130 / ATCC MYA-4618 / FGSC 9003</strain>
    </source>
</reference>
<keyword evidence="8" id="KW-1185">Reference proteome</keyword>
<dbReference type="GeneID" id="6013147"/>
<dbReference type="Proteomes" id="UP000001861">
    <property type="component" value="Unassembled WGS sequence"/>
</dbReference>
<dbReference type="OMA" id="PHDITHW"/>
<dbReference type="AlphaFoldDB" id="A8NV52"/>
<organism evidence="7 8">
    <name type="scientific">Coprinopsis cinerea (strain Okayama-7 / 130 / ATCC MYA-4618 / FGSC 9003)</name>
    <name type="common">Inky cap fungus</name>
    <name type="synonym">Hormographiella aspergillata</name>
    <dbReference type="NCBI Taxonomy" id="240176"/>
    <lineage>
        <taxon>Eukaryota</taxon>
        <taxon>Fungi</taxon>
        <taxon>Dikarya</taxon>
        <taxon>Basidiomycota</taxon>
        <taxon>Agaricomycotina</taxon>
        <taxon>Agaricomycetes</taxon>
        <taxon>Agaricomycetidae</taxon>
        <taxon>Agaricales</taxon>
        <taxon>Agaricineae</taxon>
        <taxon>Psathyrellaceae</taxon>
        <taxon>Coprinopsis</taxon>
    </lineage>
</organism>
<keyword evidence="4 7" id="KW-0418">Kinase</keyword>
<dbReference type="PANTHER" id="PTHR45646">
    <property type="entry name" value="SERINE/THREONINE-PROTEIN KINASE DOA-RELATED"/>
    <property type="match status" value="1"/>
</dbReference>
<dbReference type="InterPro" id="IPR000719">
    <property type="entry name" value="Prot_kinase_dom"/>
</dbReference>
<evidence type="ECO:0000256" key="5">
    <source>
        <dbReference type="ARBA" id="ARBA00022840"/>
    </source>
</evidence>
<accession>A8NV52</accession>
<dbReference type="eggNOG" id="KOG1290">
    <property type="taxonomic scope" value="Eukaryota"/>
</dbReference>
<keyword evidence="2" id="KW-0808">Transferase</keyword>
<dbReference type="RefSeq" id="XP_001836601.2">
    <property type="nucleotide sequence ID" value="XM_001836549.2"/>
</dbReference>
<gene>
    <name evidence="7" type="ORF">CC1G_06188</name>
</gene>
<feature type="domain" description="Protein kinase" evidence="6">
    <location>
        <begin position="112"/>
        <end position="393"/>
    </location>
</feature>
<dbReference type="PROSITE" id="PS00108">
    <property type="entry name" value="PROTEIN_KINASE_ST"/>
    <property type="match status" value="1"/>
</dbReference>
<evidence type="ECO:0000256" key="4">
    <source>
        <dbReference type="ARBA" id="ARBA00022777"/>
    </source>
</evidence>
<name>A8NV52_COPC7</name>
<dbReference type="Gene3D" id="1.10.510.10">
    <property type="entry name" value="Transferase(Phosphotransferase) domain 1"/>
    <property type="match status" value="1"/>
</dbReference>
<protein>
    <submittedName>
        <fullName evidence="7">CMGC/SRPK protein kinase</fullName>
    </submittedName>
</protein>
<evidence type="ECO:0000313" key="8">
    <source>
        <dbReference type="Proteomes" id="UP000001861"/>
    </source>
</evidence>
<evidence type="ECO:0000259" key="6">
    <source>
        <dbReference type="PROSITE" id="PS50011"/>
    </source>
</evidence>
<dbReference type="Pfam" id="PF00069">
    <property type="entry name" value="Pkinase"/>
    <property type="match status" value="1"/>
</dbReference>
<dbReference type="KEGG" id="cci:CC1G_06188"/>
<dbReference type="EMBL" id="AACS02000004">
    <property type="protein sequence ID" value="EAU85172.2"/>
    <property type="molecule type" value="Genomic_DNA"/>
</dbReference>
<dbReference type="SUPFAM" id="SSF56112">
    <property type="entry name" value="Protein kinase-like (PK-like)"/>
    <property type="match status" value="1"/>
</dbReference>
<dbReference type="InParanoid" id="A8NV52"/>
<dbReference type="GO" id="GO:0005524">
    <property type="term" value="F:ATP binding"/>
    <property type="evidence" value="ECO:0007669"/>
    <property type="project" value="UniProtKB-KW"/>
</dbReference>
<evidence type="ECO:0000256" key="1">
    <source>
        <dbReference type="ARBA" id="ARBA00022527"/>
    </source>
</evidence>
<dbReference type="Gene3D" id="3.30.200.20">
    <property type="entry name" value="Phosphorylase Kinase, domain 1"/>
    <property type="match status" value="1"/>
</dbReference>
<dbReference type="SMART" id="SM00220">
    <property type="entry name" value="S_TKc"/>
    <property type="match status" value="1"/>
</dbReference>
<evidence type="ECO:0000256" key="3">
    <source>
        <dbReference type="ARBA" id="ARBA00022741"/>
    </source>
</evidence>